<evidence type="ECO:0000256" key="1">
    <source>
        <dbReference type="ARBA" id="ARBA00009902"/>
    </source>
</evidence>
<dbReference type="InterPro" id="IPR013320">
    <property type="entry name" value="ConA-like_dom_sf"/>
</dbReference>
<evidence type="ECO:0000259" key="5">
    <source>
        <dbReference type="Pfam" id="PF00251"/>
    </source>
</evidence>
<evidence type="ECO:0000313" key="7">
    <source>
        <dbReference type="EMBL" id="KAK8173318.1"/>
    </source>
</evidence>
<dbReference type="PANTHER" id="PTHR42800">
    <property type="entry name" value="EXOINULINASE INUD (AFU_ORTHOLOGUE AFUA_5G00480)"/>
    <property type="match status" value="1"/>
</dbReference>
<accession>A0ABR1XYE8</accession>
<dbReference type="Proteomes" id="UP001456524">
    <property type="component" value="Unassembled WGS sequence"/>
</dbReference>
<dbReference type="InterPro" id="IPR013148">
    <property type="entry name" value="Glyco_hydro_32_N"/>
</dbReference>
<dbReference type="Pfam" id="PF08244">
    <property type="entry name" value="Glyco_hydro_32C"/>
    <property type="match status" value="1"/>
</dbReference>
<keyword evidence="2 4" id="KW-0378">Hydrolase</keyword>
<sequence>MGLIGASPDCSPLSTRPLDIRNCSTAVAKAQLPLACPVMKSSRVAAVGTALVGLGAADSGTPAVYVGPGVPSGTPIAANYTGPLRPQAHYSPPTGFMNDPNGCFLDASGTWHVYYQYNPTDVVAGNQHWGHATSKDLYHWDNQPIALFPPDADTNVFSGSAVIDPDNTSGFFPSQDNGVVAIYTLNTDTKQTQNIAYSYDDGYTFIPYEGNPVIDSESNQFRDPKVIKYEDTWVMVVAFSQEFVIGFYTSKDLKTWEFASNFSHHGLLGTQYECPNLQKMPVKDTDETKYVLTISINPGAPLGGSITEYFPGDFNGTHFTPVDNAARIADFAKDNYAGQFFYGVPETEPAVSIAWASNWQYTQNVPTANEGWRSVMSLPRINYLTNITRLGWDMVSLPYDVSPVLGDELTASNADAASLVNKSLAIDFSSAASSALYFNASVSGLPPVKNISASAWFNFTFLSPVSGESLSGGYQFGGDNPFFVSRARVRGFDNPFFTDKASISQLLDPAGTWSIAGFIDRSIFEVFLDGGIFSGTVTYFPTAPLSIFSAATGGLPEGAQVQVKVWEVKSAWAEKEDENGTVRGNATANGGQKHRRAVYDAGLQGQRLDMAARL</sequence>
<evidence type="ECO:0000313" key="8">
    <source>
        <dbReference type="Proteomes" id="UP001456524"/>
    </source>
</evidence>
<dbReference type="Gene3D" id="2.60.120.560">
    <property type="entry name" value="Exo-inulinase, domain 1"/>
    <property type="match status" value="1"/>
</dbReference>
<dbReference type="Gene3D" id="2.115.10.20">
    <property type="entry name" value="Glycosyl hydrolase domain, family 43"/>
    <property type="match status" value="1"/>
</dbReference>
<proteinExistence type="inferred from homology"/>
<dbReference type="CDD" id="cd18622">
    <property type="entry name" value="GH32_Inu-like"/>
    <property type="match status" value="1"/>
</dbReference>
<feature type="domain" description="Glycosyl hydrolase family 32 N-terminal" evidence="5">
    <location>
        <begin position="89"/>
        <end position="381"/>
    </location>
</feature>
<evidence type="ECO:0000256" key="4">
    <source>
        <dbReference type="RuleBase" id="RU362110"/>
    </source>
</evidence>
<dbReference type="SMART" id="SM00640">
    <property type="entry name" value="Glyco_32"/>
    <property type="match status" value="1"/>
</dbReference>
<evidence type="ECO:0000256" key="3">
    <source>
        <dbReference type="ARBA" id="ARBA00023295"/>
    </source>
</evidence>
<feature type="domain" description="Glycosyl hydrolase family 32 C-terminal" evidence="6">
    <location>
        <begin position="479"/>
        <end position="566"/>
    </location>
</feature>
<reference evidence="7 8" key="1">
    <citation type="journal article" date="2022" name="G3 (Bethesda)">
        <title>Enemy or ally: a genomic approach to elucidate the lifestyle of Phyllosticta citrichinaensis.</title>
        <authorList>
            <person name="Buijs V.A."/>
            <person name="Groenewald J.Z."/>
            <person name="Haridas S."/>
            <person name="LaButti K.M."/>
            <person name="Lipzen A."/>
            <person name="Martin F.M."/>
            <person name="Barry K."/>
            <person name="Grigoriev I.V."/>
            <person name="Crous P.W."/>
            <person name="Seidl M.F."/>
        </authorList>
    </citation>
    <scope>NUCLEOTIDE SEQUENCE [LARGE SCALE GENOMIC DNA]</scope>
    <source>
        <strain evidence="7 8">CBS 129764</strain>
    </source>
</reference>
<gene>
    <name evidence="7" type="ORF">IWX90DRAFT_138377</name>
</gene>
<dbReference type="GO" id="GO:0016787">
    <property type="term" value="F:hydrolase activity"/>
    <property type="evidence" value="ECO:0007669"/>
    <property type="project" value="UniProtKB-KW"/>
</dbReference>
<keyword evidence="3 4" id="KW-0326">Glycosidase</keyword>
<dbReference type="InterPro" id="IPR001362">
    <property type="entry name" value="Glyco_hydro_32"/>
</dbReference>
<dbReference type="PROSITE" id="PS00609">
    <property type="entry name" value="GLYCOSYL_HYDROL_F32"/>
    <property type="match status" value="1"/>
</dbReference>
<protein>
    <submittedName>
        <fullName evidence="7">Glycosyl hydrolase</fullName>
    </submittedName>
</protein>
<evidence type="ECO:0000259" key="6">
    <source>
        <dbReference type="Pfam" id="PF08244"/>
    </source>
</evidence>
<dbReference type="Pfam" id="PF00251">
    <property type="entry name" value="Glyco_hydro_32N"/>
    <property type="match status" value="1"/>
</dbReference>
<dbReference type="SUPFAM" id="SSF49899">
    <property type="entry name" value="Concanavalin A-like lectins/glucanases"/>
    <property type="match status" value="1"/>
</dbReference>
<keyword evidence="8" id="KW-1185">Reference proteome</keyword>
<comment type="caution">
    <text evidence="7">The sequence shown here is derived from an EMBL/GenBank/DDBJ whole genome shotgun (WGS) entry which is preliminary data.</text>
</comment>
<organism evidence="7 8">
    <name type="scientific">Phyllosticta citrichinensis</name>
    <dbReference type="NCBI Taxonomy" id="1130410"/>
    <lineage>
        <taxon>Eukaryota</taxon>
        <taxon>Fungi</taxon>
        <taxon>Dikarya</taxon>
        <taxon>Ascomycota</taxon>
        <taxon>Pezizomycotina</taxon>
        <taxon>Dothideomycetes</taxon>
        <taxon>Dothideomycetes incertae sedis</taxon>
        <taxon>Botryosphaeriales</taxon>
        <taxon>Phyllostictaceae</taxon>
        <taxon>Phyllosticta</taxon>
    </lineage>
</organism>
<dbReference type="SUPFAM" id="SSF75005">
    <property type="entry name" value="Arabinanase/levansucrase/invertase"/>
    <property type="match status" value="1"/>
</dbReference>
<dbReference type="InterPro" id="IPR018053">
    <property type="entry name" value="Glyco_hydro_32_AS"/>
</dbReference>
<comment type="similarity">
    <text evidence="1 4">Belongs to the glycosyl hydrolase 32 family.</text>
</comment>
<dbReference type="InterPro" id="IPR013189">
    <property type="entry name" value="Glyco_hydro_32_C"/>
</dbReference>
<dbReference type="PANTHER" id="PTHR42800:SF2">
    <property type="entry name" value="INVERTASE-RELATED"/>
    <property type="match status" value="1"/>
</dbReference>
<name>A0ABR1XYE8_9PEZI</name>
<dbReference type="InterPro" id="IPR023296">
    <property type="entry name" value="Glyco_hydro_beta-prop_sf"/>
</dbReference>
<evidence type="ECO:0000256" key="2">
    <source>
        <dbReference type="ARBA" id="ARBA00022801"/>
    </source>
</evidence>
<dbReference type="EMBL" id="JBBWUH010000003">
    <property type="protein sequence ID" value="KAK8173318.1"/>
    <property type="molecule type" value="Genomic_DNA"/>
</dbReference>